<reference evidence="5" key="2">
    <citation type="submission" date="2014-06" db="EMBL/GenBank/DDBJ databases">
        <authorList>
            <person name="Aslett M."/>
        </authorList>
    </citation>
    <scope>NUCLEOTIDE SEQUENCE</scope>
</reference>
<dbReference type="InterPro" id="IPR036770">
    <property type="entry name" value="Ankyrin_rpt-contain_sf"/>
</dbReference>
<dbReference type="PRINTS" id="PR01415">
    <property type="entry name" value="ANKYRIN"/>
</dbReference>
<evidence type="ECO:0000313" key="7">
    <source>
        <dbReference type="WBParaSite" id="EgrG_000486000"/>
    </source>
</evidence>
<feature type="repeat" description="ANK" evidence="3">
    <location>
        <begin position="70"/>
        <end position="102"/>
    </location>
</feature>
<evidence type="ECO:0000256" key="4">
    <source>
        <dbReference type="SAM" id="MobiDB-lite"/>
    </source>
</evidence>
<dbReference type="PANTHER" id="PTHR24173">
    <property type="entry name" value="ANKYRIN REPEAT CONTAINING"/>
    <property type="match status" value="1"/>
</dbReference>
<evidence type="ECO:0000256" key="2">
    <source>
        <dbReference type="ARBA" id="ARBA00023043"/>
    </source>
</evidence>
<keyword evidence="2 3" id="KW-0040">ANK repeat</keyword>
<dbReference type="Gene3D" id="1.25.40.20">
    <property type="entry name" value="Ankyrin repeat-containing domain"/>
    <property type="match status" value="2"/>
</dbReference>
<dbReference type="Pfam" id="PF00023">
    <property type="entry name" value="Ank"/>
    <property type="match status" value="1"/>
</dbReference>
<dbReference type="SUPFAM" id="SSF48403">
    <property type="entry name" value="Ankyrin repeat"/>
    <property type="match status" value="1"/>
</dbReference>
<name>A0A068WPE3_ECHGR</name>
<feature type="compositionally biased region" description="Low complexity" evidence="4">
    <location>
        <begin position="726"/>
        <end position="736"/>
    </location>
</feature>
<dbReference type="Proteomes" id="UP000492820">
    <property type="component" value="Unassembled WGS sequence"/>
</dbReference>
<dbReference type="AlphaFoldDB" id="A0A068WPE3"/>
<feature type="region of interest" description="Disordered" evidence="4">
    <location>
        <begin position="315"/>
        <end position="344"/>
    </location>
</feature>
<feature type="region of interest" description="Disordered" evidence="4">
    <location>
        <begin position="551"/>
        <end position="596"/>
    </location>
</feature>
<dbReference type="EMBL" id="LK028579">
    <property type="protein sequence ID" value="CDS19543.1"/>
    <property type="molecule type" value="Genomic_DNA"/>
</dbReference>
<evidence type="ECO:0000313" key="6">
    <source>
        <dbReference type="Proteomes" id="UP000492820"/>
    </source>
</evidence>
<dbReference type="WBParaSite" id="EgrG_000486000">
    <property type="protein sequence ID" value="EgrG_000486000"/>
    <property type="gene ID" value="EgrG_000486000"/>
</dbReference>
<evidence type="ECO:0000313" key="5">
    <source>
        <dbReference type="EMBL" id="CDS19543.1"/>
    </source>
</evidence>
<dbReference type="SMART" id="SM00248">
    <property type="entry name" value="ANK"/>
    <property type="match status" value="7"/>
</dbReference>
<reference evidence="7" key="3">
    <citation type="submission" date="2020-10" db="UniProtKB">
        <authorList>
            <consortium name="WormBaseParasite"/>
        </authorList>
    </citation>
    <scope>IDENTIFICATION</scope>
</reference>
<gene>
    <name evidence="5" type="ORF">EgrG_000486000</name>
</gene>
<evidence type="ECO:0000256" key="1">
    <source>
        <dbReference type="ARBA" id="ARBA00022737"/>
    </source>
</evidence>
<keyword evidence="1" id="KW-0677">Repeat</keyword>
<organism evidence="5">
    <name type="scientific">Echinococcus granulosus</name>
    <name type="common">Hydatid tapeworm</name>
    <dbReference type="NCBI Taxonomy" id="6210"/>
    <lineage>
        <taxon>Eukaryota</taxon>
        <taxon>Metazoa</taxon>
        <taxon>Spiralia</taxon>
        <taxon>Lophotrochozoa</taxon>
        <taxon>Platyhelminthes</taxon>
        <taxon>Cestoda</taxon>
        <taxon>Eucestoda</taxon>
        <taxon>Cyclophyllidea</taxon>
        <taxon>Taeniidae</taxon>
        <taxon>Echinococcus</taxon>
        <taxon>Echinococcus granulosus group</taxon>
    </lineage>
</organism>
<dbReference type="PANTHER" id="PTHR24173:SF74">
    <property type="entry name" value="ANKYRIN REPEAT DOMAIN-CONTAINING PROTEIN 16"/>
    <property type="match status" value="1"/>
</dbReference>
<accession>A0A068WPE3</accession>
<sequence length="925" mass="98495">MNEAIRWQLINATLNGDGQRLRSLLSKRIRIDLGQSCQLFHLAAACGSTDNLKALLAFMPSINMNSRDEVGCTALHKAASAGHREAIHFLIYHGAQIDVQEYLYGNSPLHEVASKGFSRSVEALCISRAPPNLQNKLGLTPLHVAAQNGHKQSIRVLLFSGADLGVTDKFGNTCLHTAVRYSRTGVVKILLAASANVTATNQNLETPLHIAASLKRTKIARCLLAANSGREPISITSTLTRMSGGGLQKRTPSLLPLSSQSPPSAAQAALWMRNAQGETPLEVAKRRVRGSSGGGSSDMIALLLDRMNMTACSSHYENGTTKPFSRPPPGGDGGVGKSEHDTPLATPYMSTDVIYTPVQKKAVFRFAFMNRKLPKNPTTVEPNCSTFLNRQIHQEFKPSNVDQTTSVTPTLHQPQISEIGKVPTSCMNDTAAQNPAYLSSGLKTKSRPFRRPLLRGLFKMEHDKIGLPVLTGVMKKSESSQLPASGVPKFAVNNETPLLKMSTSISVSGALNESHSSSFTGGSVLQDVSLLTDDPLQDSLLLGRFQQLPLPQNSESTSAGVSGVHLPEDATTTNNSGDHDPIPSHSAPAPRSNPDACVPLSGFVNGNSGGGGNVGVGGSGERTRPRLGVRFDLDAGGDVHTAPAPVAHGRQLSMQLYRDLAGNLKKGPAGSSSGCNCIQRQADYFAGKVPDFVPCASHSYLEFHASTTDPRNSNLPRTRKSRPDRGGTTTITTAAGRNQRIRSHSDESLSVGGCVKGEPLTNATPPTKPATMKKNLPSADPLPGTCMWSSNGRPVSANYEDVAGWPLSGHQVQPTLNNGEMSQESASQQKISKSKSYSEQMASVVDATATQATNGGLINTKMARRVAKATPLYMSCRNIGGKMGFSVGRFSPTLPTLMPTNGASAYIEGFVQSERLSTPPKFNSS</sequence>
<feature type="repeat" description="ANK" evidence="3">
    <location>
        <begin position="170"/>
        <end position="202"/>
    </location>
</feature>
<feature type="repeat" description="ANK" evidence="3">
    <location>
        <begin position="137"/>
        <end position="169"/>
    </location>
</feature>
<proteinExistence type="predicted"/>
<feature type="region of interest" description="Disordered" evidence="4">
    <location>
        <begin position="706"/>
        <end position="773"/>
    </location>
</feature>
<feature type="compositionally biased region" description="Polar residues" evidence="4">
    <location>
        <begin position="551"/>
        <end position="560"/>
    </location>
</feature>
<dbReference type="PROSITE" id="PS50088">
    <property type="entry name" value="ANK_REPEAT"/>
    <property type="match status" value="3"/>
</dbReference>
<dbReference type="InterPro" id="IPR002110">
    <property type="entry name" value="Ankyrin_rpt"/>
</dbReference>
<dbReference type="PROSITE" id="PS50297">
    <property type="entry name" value="ANK_REP_REGION"/>
    <property type="match status" value="3"/>
</dbReference>
<protein>
    <submittedName>
        <fullName evidence="5 7">Ankyrin repeat domain containing protein 6</fullName>
    </submittedName>
</protein>
<evidence type="ECO:0000256" key="3">
    <source>
        <dbReference type="PROSITE-ProRule" id="PRU00023"/>
    </source>
</evidence>
<reference evidence="5 6" key="1">
    <citation type="journal article" date="2013" name="Nature">
        <title>The genomes of four tapeworm species reveal adaptations to parasitism.</title>
        <authorList>
            <person name="Tsai I.J."/>
            <person name="Zarowiecki M."/>
            <person name="Holroyd N."/>
            <person name="Garciarrubio A."/>
            <person name="Sanchez-Flores A."/>
            <person name="Brooks K.L."/>
            <person name="Tracey A."/>
            <person name="Bobes R.J."/>
            <person name="Fragoso G."/>
            <person name="Sciutto E."/>
            <person name="Aslett M."/>
            <person name="Beasley H."/>
            <person name="Bennett H.M."/>
            <person name="Cai J."/>
            <person name="Camicia F."/>
            <person name="Clark R."/>
            <person name="Cucher M."/>
            <person name="De Silva N."/>
            <person name="Day T.A."/>
            <person name="Deplazes P."/>
            <person name="Estrada K."/>
            <person name="Fernandez C."/>
            <person name="Holland P.W."/>
            <person name="Hou J."/>
            <person name="Hu S."/>
            <person name="Huckvale T."/>
            <person name="Hung S.S."/>
            <person name="Kamenetzky L."/>
            <person name="Keane J.A."/>
            <person name="Kiss F."/>
            <person name="Koziol U."/>
            <person name="Lambert O."/>
            <person name="Liu K."/>
            <person name="Luo X."/>
            <person name="Luo Y."/>
            <person name="Macchiaroli N."/>
            <person name="Nichol S."/>
            <person name="Paps J."/>
            <person name="Parkinson J."/>
            <person name="Pouchkina-Stantcheva N."/>
            <person name="Riddiford N."/>
            <person name="Rosenzvit M."/>
            <person name="Salinas G."/>
            <person name="Wasmuth J.D."/>
            <person name="Zamanian M."/>
            <person name="Zheng Y."/>
            <person name="Cai X."/>
            <person name="Soberon X."/>
            <person name="Olson P.D."/>
            <person name="Laclette J.P."/>
            <person name="Brehm K."/>
            <person name="Berriman M."/>
            <person name="Garciarrubio A."/>
            <person name="Bobes R.J."/>
            <person name="Fragoso G."/>
            <person name="Sanchez-Flores A."/>
            <person name="Estrada K."/>
            <person name="Cevallos M.A."/>
            <person name="Morett E."/>
            <person name="Gonzalez V."/>
            <person name="Portillo T."/>
            <person name="Ochoa-Leyva A."/>
            <person name="Jose M.V."/>
            <person name="Sciutto E."/>
            <person name="Landa A."/>
            <person name="Jimenez L."/>
            <person name="Valdes V."/>
            <person name="Carrero J.C."/>
            <person name="Larralde C."/>
            <person name="Morales-Montor J."/>
            <person name="Limon-Lason J."/>
            <person name="Soberon X."/>
            <person name="Laclette J.P."/>
        </authorList>
    </citation>
    <scope>NUCLEOTIDE SEQUENCE [LARGE SCALE GENOMIC DNA]</scope>
</reference>
<feature type="compositionally biased region" description="Polar residues" evidence="4">
    <location>
        <begin position="706"/>
        <end position="716"/>
    </location>
</feature>
<dbReference type="Pfam" id="PF12796">
    <property type="entry name" value="Ank_2"/>
    <property type="match status" value="2"/>
</dbReference>
<dbReference type="OrthoDB" id="6251518at2759"/>